<accession>A0A6M4A0J2</accession>
<dbReference type="PROSITE" id="PS51987">
    <property type="entry name" value="GS_CATALYTIC"/>
    <property type="match status" value="1"/>
</dbReference>
<name>A0A6M4A0J2_9BURK</name>
<dbReference type="Pfam" id="PF00120">
    <property type="entry name" value="Gln-synt_C"/>
    <property type="match status" value="1"/>
</dbReference>
<dbReference type="NCBIfam" id="TIGR03105">
    <property type="entry name" value="gln_synth_III"/>
    <property type="match status" value="1"/>
</dbReference>
<feature type="domain" description="GS beta-grasp" evidence="8">
    <location>
        <begin position="27"/>
        <end position="112"/>
    </location>
</feature>
<dbReference type="InterPro" id="IPR017536">
    <property type="entry name" value="Glutamine_synthetase_typeIII"/>
</dbReference>
<keyword evidence="11" id="KW-1185">Reference proteome</keyword>
<dbReference type="InterPro" id="IPR008146">
    <property type="entry name" value="Gln_synth_cat_dom"/>
</dbReference>
<evidence type="ECO:0000256" key="6">
    <source>
        <dbReference type="PROSITE-ProRule" id="PRU01330"/>
    </source>
</evidence>
<evidence type="ECO:0000256" key="1">
    <source>
        <dbReference type="ARBA" id="ARBA00001946"/>
    </source>
</evidence>
<keyword evidence="5" id="KW-0460">Magnesium</keyword>
<dbReference type="AlphaFoldDB" id="A0A6M4A0J2"/>
<organism evidence="10 11">
    <name type="scientific">Undibacterium piscinae</name>
    <dbReference type="NCBI Taxonomy" id="2495591"/>
    <lineage>
        <taxon>Bacteria</taxon>
        <taxon>Pseudomonadati</taxon>
        <taxon>Pseudomonadota</taxon>
        <taxon>Betaproteobacteria</taxon>
        <taxon>Burkholderiales</taxon>
        <taxon>Oxalobacteraceae</taxon>
        <taxon>Undibacterium</taxon>
    </lineage>
</organism>
<keyword evidence="2 10" id="KW-0436">Ligase</keyword>
<gene>
    <name evidence="10" type="primary">glnT</name>
    <name evidence="10" type="ORF">EJG51_002320</name>
</gene>
<dbReference type="InterPro" id="IPR036651">
    <property type="entry name" value="Gln_synt_N_sf"/>
</dbReference>
<evidence type="ECO:0000256" key="2">
    <source>
        <dbReference type="ARBA" id="ARBA00022598"/>
    </source>
</evidence>
<dbReference type="Gene3D" id="3.10.20.70">
    <property type="entry name" value="Glutamine synthetase, N-terminal domain"/>
    <property type="match status" value="1"/>
</dbReference>
<sequence>MKTTPNDTHVADIAAEIADHQARLTGDNIKFVFAQFTDIHGAAKGKLIPLTHLDDIVYPGAGFSGPSIWGTGLPRTGVRSEYYGRADLSTLQSMPWLPGYARVVLDGHVAGQPFTVCPRQILRKQVARLAARGWTLNAGLEPEFFLLQDKDGKIDSESGDTLDKPSYDTKSLLRRTSFLEKLTASLDACGLGVFQIDHEDASGQFEVNYKYADALKAADNFMLFKMAAHHIAEQEGLIFTMMPKPFADRPGSGLHFHLSIADADGKLIFGSAQDKSTDERGLGLSTIAYQFMAGLLEHAPALTALCAPTVNSYKRLMCGQSLSGTSWAPAFIGFGDNNRTTVARVVYQRIEWRLPDSSANPYLALAGVIAAGLDGIERALDPGQPVNRDIYEMTAAERDELGLQILPQNLGVAAEALKRDEVLAHALGEDFVHQFVNLKSAEWLEYSQHVSSWESARYMKQF</sequence>
<dbReference type="GO" id="GO:0006542">
    <property type="term" value="P:glutamine biosynthetic process"/>
    <property type="evidence" value="ECO:0007669"/>
    <property type="project" value="InterPro"/>
</dbReference>
<dbReference type="GO" id="GO:0005524">
    <property type="term" value="F:ATP binding"/>
    <property type="evidence" value="ECO:0007669"/>
    <property type="project" value="UniProtKB-KW"/>
</dbReference>
<comment type="cofactor">
    <cofactor evidence="1">
        <name>Mg(2+)</name>
        <dbReference type="ChEBI" id="CHEBI:18420"/>
    </cofactor>
</comment>
<dbReference type="SUPFAM" id="SSF55931">
    <property type="entry name" value="Glutamine synthetase/guanido kinase"/>
    <property type="match status" value="1"/>
</dbReference>
<dbReference type="InterPro" id="IPR014746">
    <property type="entry name" value="Gln_synth/guanido_kin_cat_dom"/>
</dbReference>
<dbReference type="InterPro" id="IPR027303">
    <property type="entry name" value="Gln_synth_gly_rich_site"/>
</dbReference>
<keyword evidence="3" id="KW-0547">Nucleotide-binding</keyword>
<evidence type="ECO:0000256" key="4">
    <source>
        <dbReference type="ARBA" id="ARBA00022840"/>
    </source>
</evidence>
<dbReference type="Gene3D" id="3.30.590.10">
    <property type="entry name" value="Glutamine synthetase/guanido kinase, catalytic domain"/>
    <property type="match status" value="1"/>
</dbReference>
<comment type="similarity">
    <text evidence="6 7">Belongs to the glutamine synthetase family.</text>
</comment>
<dbReference type="PROSITE" id="PS51986">
    <property type="entry name" value="GS_BETA_GRASP"/>
    <property type="match status" value="1"/>
</dbReference>
<keyword evidence="4" id="KW-0067">ATP-binding</keyword>
<dbReference type="KEGG" id="upi:EJG51_002320"/>
<protein>
    <submittedName>
        <fullName evidence="10">Type III glutamate--ammonia ligase</fullName>
        <ecNumber evidence="10">6.3.1.2</ecNumber>
    </submittedName>
</protein>
<evidence type="ECO:0000256" key="7">
    <source>
        <dbReference type="RuleBase" id="RU000384"/>
    </source>
</evidence>
<dbReference type="PANTHER" id="PTHR43785">
    <property type="entry name" value="GAMMA-GLUTAMYLPUTRESCINE SYNTHETASE"/>
    <property type="match status" value="1"/>
</dbReference>
<evidence type="ECO:0000313" key="10">
    <source>
        <dbReference type="EMBL" id="QJQ04876.1"/>
    </source>
</evidence>
<dbReference type="Proteomes" id="UP000274350">
    <property type="component" value="Chromosome"/>
</dbReference>
<dbReference type="OrthoDB" id="9807095at2"/>
<dbReference type="EMBL" id="CP051152">
    <property type="protein sequence ID" value="QJQ04876.1"/>
    <property type="molecule type" value="Genomic_DNA"/>
</dbReference>
<evidence type="ECO:0000259" key="8">
    <source>
        <dbReference type="PROSITE" id="PS51986"/>
    </source>
</evidence>
<evidence type="ECO:0000259" key="9">
    <source>
        <dbReference type="PROSITE" id="PS51987"/>
    </source>
</evidence>
<evidence type="ECO:0000256" key="3">
    <source>
        <dbReference type="ARBA" id="ARBA00022741"/>
    </source>
</evidence>
<dbReference type="InterPro" id="IPR008147">
    <property type="entry name" value="Gln_synt_N"/>
</dbReference>
<feature type="domain" description="GS catalytic" evidence="9">
    <location>
        <begin position="118"/>
        <end position="462"/>
    </location>
</feature>
<dbReference type="PROSITE" id="PS00181">
    <property type="entry name" value="GLNA_ATP"/>
    <property type="match status" value="1"/>
</dbReference>
<proteinExistence type="inferred from homology"/>
<dbReference type="EC" id="6.3.1.2" evidence="10"/>
<evidence type="ECO:0000313" key="11">
    <source>
        <dbReference type="Proteomes" id="UP000274350"/>
    </source>
</evidence>
<dbReference type="GO" id="GO:0004356">
    <property type="term" value="F:glutamine synthetase activity"/>
    <property type="evidence" value="ECO:0007669"/>
    <property type="project" value="UniProtKB-EC"/>
</dbReference>
<evidence type="ECO:0000256" key="5">
    <source>
        <dbReference type="ARBA" id="ARBA00022842"/>
    </source>
</evidence>
<dbReference type="SMART" id="SM01230">
    <property type="entry name" value="Gln-synt_C"/>
    <property type="match status" value="1"/>
</dbReference>
<reference evidence="10 11" key="1">
    <citation type="journal article" date="2019" name="Int. J. Syst. Evol. Microbiol.">
        <title>Undibacterium piscinae sp. nov., isolated from Korean shiner intestine.</title>
        <authorList>
            <person name="Lee S.Y."/>
            <person name="Kang W."/>
            <person name="Kim P.S."/>
            <person name="Kim H.S."/>
            <person name="Sung H."/>
            <person name="Shin N.R."/>
            <person name="Whon T.W."/>
            <person name="Yun J.H."/>
            <person name="Lee J.Y."/>
            <person name="Lee J.Y."/>
            <person name="Jung M.J."/>
            <person name="Jeong Y.S."/>
            <person name="Tak E.J."/>
            <person name="Han J.E."/>
            <person name="Hyun D.W."/>
            <person name="Kang M.S."/>
            <person name="Lee K.E."/>
            <person name="Lee B.H."/>
            <person name="Bae J.W."/>
        </authorList>
    </citation>
    <scope>NUCLEOTIDE SEQUENCE [LARGE SCALE GENOMIC DNA]</scope>
    <source>
        <strain evidence="10 11">S11R28</strain>
    </source>
</reference>
<dbReference type="SUPFAM" id="SSF54368">
    <property type="entry name" value="Glutamine synthetase, N-terminal domain"/>
    <property type="match status" value="1"/>
</dbReference>
<dbReference type="PANTHER" id="PTHR43785:SF14">
    <property type="entry name" value="GLUTAMINE SYNTHETASE"/>
    <property type="match status" value="1"/>
</dbReference>